<evidence type="ECO:0000313" key="2">
    <source>
        <dbReference type="Proteomes" id="UP000053349"/>
    </source>
</evidence>
<dbReference type="Proteomes" id="UP000053349">
    <property type="component" value="Unassembled WGS sequence"/>
</dbReference>
<organism evidence="1 2">
    <name type="scientific">Actinobacteria bacterium BACL2 MAG-121001-bin67</name>
    <dbReference type="NCBI Taxonomy" id="1655572"/>
    <lineage>
        <taxon>Bacteria</taxon>
        <taxon>Bacillati</taxon>
        <taxon>Actinomycetota</taxon>
        <taxon>Actinomycetes</taxon>
        <taxon>Actinomycetes incertae sedis</taxon>
        <taxon>ac1 cluster</taxon>
    </lineage>
</organism>
<evidence type="ECO:0000313" key="1">
    <source>
        <dbReference type="EMBL" id="KRO32987.1"/>
    </source>
</evidence>
<dbReference type="EMBL" id="LIAW01000028">
    <property type="protein sequence ID" value="KRO32987.1"/>
    <property type="molecule type" value="Genomic_DNA"/>
</dbReference>
<comment type="caution">
    <text evidence="1">The sequence shown here is derived from an EMBL/GenBank/DDBJ whole genome shotgun (WGS) entry which is preliminary data.</text>
</comment>
<name>A0A0R2P856_9ACTN</name>
<dbReference type="AlphaFoldDB" id="A0A0R2P856"/>
<accession>A0A0R2P856</accession>
<gene>
    <name evidence="1" type="ORF">ABR64_05020</name>
</gene>
<reference evidence="1 2" key="1">
    <citation type="submission" date="2015-10" db="EMBL/GenBank/DDBJ databases">
        <title>Metagenome-Assembled Genomes uncover a global brackish microbiome.</title>
        <authorList>
            <person name="Hugerth L.W."/>
            <person name="Larsson J."/>
            <person name="Alneberg J."/>
            <person name="Lindh M.V."/>
            <person name="Legrand C."/>
            <person name="Pinhassi J."/>
            <person name="Andersson A.F."/>
        </authorList>
    </citation>
    <scope>NUCLEOTIDE SEQUENCE [LARGE SCALE GENOMIC DNA]</scope>
    <source>
        <strain evidence="1">BACL2 MAG-121001-bin67</strain>
    </source>
</reference>
<proteinExistence type="predicted"/>
<protein>
    <submittedName>
        <fullName evidence="1">Uncharacterized protein</fullName>
    </submittedName>
</protein>
<sequence length="251" mass="28080">MAKIFDNPDVQNNNDGHLLLDTPHRADGMRLIRLAAENGQPNALASVIWFDVIEDQIDKAIKDFEAYLPLAEPWIAKERARIDKIWLVSVAEKNAVINHYHYQISNCKSNVALAFLAKGNESKAMELWNEAALKHGHIESRFYPIFHLFKSNPGSAIGVLRNSFSKEELQSLVHDLTEVSNQGSGWFAKWAKEGLDILRETIKNLRGPLGASAASVATFMAAKAVNKHLRDEMQESMGDGENIADWLGDLF</sequence>